<dbReference type="EMBL" id="SJSM01000003">
    <property type="protein sequence ID" value="TCC97785.1"/>
    <property type="molecule type" value="Genomic_DNA"/>
</dbReference>
<dbReference type="InterPro" id="IPR032299">
    <property type="entry name" value="DUF4843"/>
</dbReference>
<organism evidence="1 2">
    <name type="scientific">Pedobacter hiemivivus</name>
    <dbReference type="NCBI Taxonomy" id="2530454"/>
    <lineage>
        <taxon>Bacteria</taxon>
        <taxon>Pseudomonadati</taxon>
        <taxon>Bacteroidota</taxon>
        <taxon>Sphingobacteriia</taxon>
        <taxon>Sphingobacteriales</taxon>
        <taxon>Sphingobacteriaceae</taxon>
        <taxon>Pedobacter</taxon>
    </lineage>
</organism>
<dbReference type="OrthoDB" id="1096291at2"/>
<dbReference type="Pfam" id="PF16132">
    <property type="entry name" value="DUF4843"/>
    <property type="match status" value="1"/>
</dbReference>
<dbReference type="RefSeq" id="WP_131608143.1">
    <property type="nucleotide sequence ID" value="NZ_SJSM01000003.1"/>
</dbReference>
<proteinExistence type="predicted"/>
<comment type="caution">
    <text evidence="1">The sequence shown here is derived from an EMBL/GenBank/DDBJ whole genome shotgun (WGS) entry which is preliminary data.</text>
</comment>
<dbReference type="AlphaFoldDB" id="A0A4R0NC43"/>
<reference evidence="1 2" key="1">
    <citation type="submission" date="2019-02" db="EMBL/GenBank/DDBJ databases">
        <title>Pedobacter sp. RP-3-8 sp. nov., isolated from Arctic soil.</title>
        <authorList>
            <person name="Dahal R.H."/>
        </authorList>
    </citation>
    <scope>NUCLEOTIDE SEQUENCE [LARGE SCALE GENOMIC DNA]</scope>
    <source>
        <strain evidence="1 2">RP-3-8</strain>
    </source>
</reference>
<sequence>MKRNIYVIAVILFFFGGIIGCKKDLKTYEGEGGIYFPSSYRFSNGLQIGVDSTLISFAYAKTTAKDSTIFLPVKIDGKVADIDREFKLSITPASTAVEGTHYEMLSKTFIIPANQITGVIGISLKRTPDMLDKNFLLVLKLEENTNFKTLMQDVVINTTTGKKKSYIQHTLWINDILKKPRSWLDTYMGPFSRKKLFLLADLAEINDIADLDNTSITTIPKTIYYGTFMQRYLNEMRAMGKTIYEEDGVTEMIMGPSVQ</sequence>
<gene>
    <name evidence="1" type="ORF">EZ444_07700</name>
</gene>
<name>A0A4R0NC43_9SPHI</name>
<keyword evidence="2" id="KW-1185">Reference proteome</keyword>
<protein>
    <submittedName>
        <fullName evidence="1">DUF4843 domain-containing protein</fullName>
    </submittedName>
</protein>
<dbReference type="PROSITE" id="PS51257">
    <property type="entry name" value="PROKAR_LIPOPROTEIN"/>
    <property type="match status" value="1"/>
</dbReference>
<evidence type="ECO:0000313" key="1">
    <source>
        <dbReference type="EMBL" id="TCC97785.1"/>
    </source>
</evidence>
<accession>A0A4R0NC43</accession>
<evidence type="ECO:0000313" key="2">
    <source>
        <dbReference type="Proteomes" id="UP000291117"/>
    </source>
</evidence>
<dbReference type="Proteomes" id="UP000291117">
    <property type="component" value="Unassembled WGS sequence"/>
</dbReference>